<dbReference type="PROSITE" id="PS50088">
    <property type="entry name" value="ANK_REPEAT"/>
    <property type="match status" value="1"/>
</dbReference>
<evidence type="ECO:0000256" key="1">
    <source>
        <dbReference type="ARBA" id="ARBA00022737"/>
    </source>
</evidence>
<accession>A0AAD5LFG0</accession>
<dbReference type="SUPFAM" id="SSF48403">
    <property type="entry name" value="Ankyrin repeat"/>
    <property type="match status" value="1"/>
</dbReference>
<proteinExistence type="predicted"/>
<comment type="caution">
    <text evidence="4">The sequence shown here is derived from an EMBL/GenBank/DDBJ whole genome shotgun (WGS) entry which is preliminary data.</text>
</comment>
<sequence length="91" mass="9968">MLCIAAARENVKRLTSLMEAGADLNQPDVSNRTALHLAAHHNQESCVIFLLKNRALPDKKDDFGLTPADVARKFEHGNILKMLSVSEGNSV</sequence>
<dbReference type="PANTHER" id="PTHR24201">
    <property type="entry name" value="ANK_REP_REGION DOMAIN-CONTAINING PROTEIN"/>
    <property type="match status" value="1"/>
</dbReference>
<dbReference type="InterPro" id="IPR036770">
    <property type="entry name" value="Ankyrin_rpt-contain_sf"/>
</dbReference>
<dbReference type="SMART" id="SM00248">
    <property type="entry name" value="ANK"/>
    <property type="match status" value="1"/>
</dbReference>
<dbReference type="AlphaFoldDB" id="A0AAD5LFG0"/>
<dbReference type="Proteomes" id="UP000820818">
    <property type="component" value="Linkage Group LG3"/>
</dbReference>
<organism evidence="4 5">
    <name type="scientific">Daphnia sinensis</name>
    <dbReference type="NCBI Taxonomy" id="1820382"/>
    <lineage>
        <taxon>Eukaryota</taxon>
        <taxon>Metazoa</taxon>
        <taxon>Ecdysozoa</taxon>
        <taxon>Arthropoda</taxon>
        <taxon>Crustacea</taxon>
        <taxon>Branchiopoda</taxon>
        <taxon>Diplostraca</taxon>
        <taxon>Cladocera</taxon>
        <taxon>Anomopoda</taxon>
        <taxon>Daphniidae</taxon>
        <taxon>Daphnia</taxon>
        <taxon>Daphnia similis group</taxon>
    </lineage>
</organism>
<evidence type="ECO:0000313" key="5">
    <source>
        <dbReference type="Proteomes" id="UP000820818"/>
    </source>
</evidence>
<dbReference type="InterPro" id="IPR050776">
    <property type="entry name" value="Ank_Repeat/CDKN_Inhibitor"/>
</dbReference>
<gene>
    <name evidence="4" type="ORF">GHT06_011946</name>
</gene>
<dbReference type="Gene3D" id="1.25.40.20">
    <property type="entry name" value="Ankyrin repeat-containing domain"/>
    <property type="match status" value="1"/>
</dbReference>
<keyword evidence="1" id="KW-0677">Repeat</keyword>
<name>A0AAD5LFG0_9CRUS</name>
<feature type="repeat" description="ANK" evidence="3">
    <location>
        <begin position="30"/>
        <end position="62"/>
    </location>
</feature>
<dbReference type="EMBL" id="WJBH02000003">
    <property type="protein sequence ID" value="KAI9560990.1"/>
    <property type="molecule type" value="Genomic_DNA"/>
</dbReference>
<protein>
    <submittedName>
        <fullName evidence="4">Uncharacterized protein</fullName>
    </submittedName>
</protein>
<evidence type="ECO:0000256" key="3">
    <source>
        <dbReference type="PROSITE-ProRule" id="PRU00023"/>
    </source>
</evidence>
<keyword evidence="2 3" id="KW-0040">ANK repeat</keyword>
<dbReference type="Pfam" id="PF12796">
    <property type="entry name" value="Ank_2"/>
    <property type="match status" value="1"/>
</dbReference>
<keyword evidence="5" id="KW-1185">Reference proteome</keyword>
<dbReference type="InterPro" id="IPR002110">
    <property type="entry name" value="Ankyrin_rpt"/>
</dbReference>
<evidence type="ECO:0000313" key="4">
    <source>
        <dbReference type="EMBL" id="KAI9560990.1"/>
    </source>
</evidence>
<reference evidence="4 5" key="1">
    <citation type="submission" date="2022-05" db="EMBL/GenBank/DDBJ databases">
        <title>A multi-omics perspective on studying reproductive biology in Daphnia sinensis.</title>
        <authorList>
            <person name="Jia J."/>
        </authorList>
    </citation>
    <scope>NUCLEOTIDE SEQUENCE [LARGE SCALE GENOMIC DNA]</scope>
    <source>
        <strain evidence="4 5">WSL</strain>
    </source>
</reference>
<evidence type="ECO:0000256" key="2">
    <source>
        <dbReference type="ARBA" id="ARBA00023043"/>
    </source>
</evidence>